<name>A0A9N8HCD6_9STRA</name>
<dbReference type="GO" id="GO:0008033">
    <property type="term" value="P:tRNA processing"/>
    <property type="evidence" value="ECO:0007669"/>
    <property type="project" value="UniProtKB-KW"/>
</dbReference>
<dbReference type="PROSITE" id="PS51747">
    <property type="entry name" value="CYT_DCMP_DEAMINASES_2"/>
    <property type="match status" value="1"/>
</dbReference>
<gene>
    <name evidence="5" type="ORF">SEMRO_215_G088990.1</name>
</gene>
<evidence type="ECO:0000256" key="2">
    <source>
        <dbReference type="ARBA" id="ARBA00038160"/>
    </source>
</evidence>
<feature type="compositionally biased region" description="Polar residues" evidence="3">
    <location>
        <begin position="299"/>
        <end position="308"/>
    </location>
</feature>
<evidence type="ECO:0000256" key="3">
    <source>
        <dbReference type="SAM" id="MobiDB-lite"/>
    </source>
</evidence>
<dbReference type="PANTHER" id="PTHR11079">
    <property type="entry name" value="CYTOSINE DEAMINASE FAMILY MEMBER"/>
    <property type="match status" value="1"/>
</dbReference>
<dbReference type="SUPFAM" id="SSF53927">
    <property type="entry name" value="Cytidine deaminase-like"/>
    <property type="match status" value="1"/>
</dbReference>
<feature type="region of interest" description="Disordered" evidence="3">
    <location>
        <begin position="285"/>
        <end position="308"/>
    </location>
</feature>
<evidence type="ECO:0000259" key="4">
    <source>
        <dbReference type="PROSITE" id="PS51747"/>
    </source>
</evidence>
<evidence type="ECO:0000313" key="6">
    <source>
        <dbReference type="Proteomes" id="UP001153069"/>
    </source>
</evidence>
<dbReference type="PANTHER" id="PTHR11079:SF156">
    <property type="entry name" value="INACTIVE TRNA-SPECIFIC ADENOSINE DEAMINASE-LIKE PROTEIN 3-RELATED"/>
    <property type="match status" value="1"/>
</dbReference>
<evidence type="ECO:0000313" key="5">
    <source>
        <dbReference type="EMBL" id="CAB9504973.1"/>
    </source>
</evidence>
<protein>
    <submittedName>
        <fullName evidence="5">Inactive tRNA-specific adenosine deaminase-like protein 3</fullName>
    </submittedName>
</protein>
<feature type="region of interest" description="Disordered" evidence="3">
    <location>
        <begin position="99"/>
        <end position="127"/>
    </location>
</feature>
<keyword evidence="1" id="KW-0819">tRNA processing</keyword>
<dbReference type="GO" id="GO:0005634">
    <property type="term" value="C:nucleus"/>
    <property type="evidence" value="ECO:0007669"/>
    <property type="project" value="TreeGrafter"/>
</dbReference>
<keyword evidence="6" id="KW-1185">Reference proteome</keyword>
<dbReference type="Proteomes" id="UP001153069">
    <property type="component" value="Unassembled WGS sequence"/>
</dbReference>
<feature type="compositionally biased region" description="Polar residues" evidence="3">
    <location>
        <begin position="57"/>
        <end position="75"/>
    </location>
</feature>
<dbReference type="InterPro" id="IPR002125">
    <property type="entry name" value="CMP_dCMP_dom"/>
</dbReference>
<comment type="caution">
    <text evidence="5">The sequence shown here is derived from an EMBL/GenBank/DDBJ whole genome shotgun (WGS) entry which is preliminary data.</text>
</comment>
<comment type="similarity">
    <text evidence="2">Belongs to the cytidine and deoxycytidylate deaminase family. ADAT3 subfamily.</text>
</comment>
<proteinExistence type="inferred from homology"/>
<accession>A0A9N8HCD6</accession>
<evidence type="ECO:0000256" key="1">
    <source>
        <dbReference type="ARBA" id="ARBA00022694"/>
    </source>
</evidence>
<dbReference type="Gene3D" id="3.40.140.10">
    <property type="entry name" value="Cytidine Deaminase, domain 2"/>
    <property type="match status" value="1"/>
</dbReference>
<feature type="compositionally biased region" description="Polar residues" evidence="3">
    <location>
        <begin position="104"/>
        <end position="113"/>
    </location>
</feature>
<dbReference type="InterPro" id="IPR016193">
    <property type="entry name" value="Cytidine_deaminase-like"/>
</dbReference>
<organism evidence="5 6">
    <name type="scientific">Seminavis robusta</name>
    <dbReference type="NCBI Taxonomy" id="568900"/>
    <lineage>
        <taxon>Eukaryota</taxon>
        <taxon>Sar</taxon>
        <taxon>Stramenopiles</taxon>
        <taxon>Ochrophyta</taxon>
        <taxon>Bacillariophyta</taxon>
        <taxon>Bacillariophyceae</taxon>
        <taxon>Bacillariophycidae</taxon>
        <taxon>Naviculales</taxon>
        <taxon>Naviculaceae</taxon>
        <taxon>Seminavis</taxon>
    </lineage>
</organism>
<feature type="domain" description="CMP/dCMP-type deaminase" evidence="4">
    <location>
        <begin position="232"/>
        <end position="411"/>
    </location>
</feature>
<dbReference type="AlphaFoldDB" id="A0A9N8HCD6"/>
<sequence length="436" mass="48445">MSNNDDAEAALFVEIFRRDDDEASLPPKLVEAYVAVVEPKRCGSLLKILGRDLPLVGTTTNDAKSDKTTGTSRPLPSSKPPASVPRCLDLSHLKRVKKPFLSLEKNNNGTQSPTKKKAKHSDDENCKNQQRAPLLEILLQSVDSLDGAYGKERMKTLAPSKDDNLHSSSIVDFLKQRYQIEIIEKRTVPGRPPESHQEWQDAQQKYWPTVFFPQKSKEHKDQLLQLSNQELQQMTKGMQEAIQDCQKVNQSQSGGDSSQQLLEGAIIMDPKNALVVSTSADERTMQMTTSSSGTNSTTKADTAQSETKTTSILNNPLATPILLAIQGVSRIERNKAVAAGMGSTDFQKGQYLCTNYDLYTTLEPTVFEAMALVHSRIRRIVFGKTRRGGRGGIHQFHIHALPSTNHHFRAFQCQPECESDLWKQCQQLPATGDLAS</sequence>
<reference evidence="5" key="1">
    <citation type="submission" date="2020-06" db="EMBL/GenBank/DDBJ databases">
        <authorList>
            <consortium name="Plant Systems Biology data submission"/>
        </authorList>
    </citation>
    <scope>NUCLEOTIDE SEQUENCE</scope>
    <source>
        <strain evidence="5">D6</strain>
    </source>
</reference>
<feature type="compositionally biased region" description="Low complexity" evidence="3">
    <location>
        <begin position="288"/>
        <end position="298"/>
    </location>
</feature>
<dbReference type="OrthoDB" id="3180714at2759"/>
<feature type="region of interest" description="Disordered" evidence="3">
    <location>
        <begin position="56"/>
        <end position="86"/>
    </location>
</feature>
<dbReference type="GO" id="GO:0005737">
    <property type="term" value="C:cytoplasm"/>
    <property type="evidence" value="ECO:0007669"/>
    <property type="project" value="TreeGrafter"/>
</dbReference>
<dbReference type="GO" id="GO:0052717">
    <property type="term" value="F:tRNA-specific adenosine-34 deaminase activity"/>
    <property type="evidence" value="ECO:0007669"/>
    <property type="project" value="TreeGrafter"/>
</dbReference>
<dbReference type="EMBL" id="CAICTM010000214">
    <property type="protein sequence ID" value="CAB9504973.1"/>
    <property type="molecule type" value="Genomic_DNA"/>
</dbReference>